<dbReference type="SUPFAM" id="SSF52540">
    <property type="entry name" value="P-loop containing nucleoside triphosphate hydrolases"/>
    <property type="match status" value="1"/>
</dbReference>
<dbReference type="Pfam" id="PF14214">
    <property type="entry name" value="Helitron_like_N"/>
    <property type="match status" value="1"/>
</dbReference>
<keyword evidence="11" id="KW-1185">Reference proteome</keyword>
<dbReference type="EMBL" id="CAMXCT020000221">
    <property type="protein sequence ID" value="CAL1129087.1"/>
    <property type="molecule type" value="Genomic_DNA"/>
</dbReference>
<dbReference type="PANTHER" id="PTHR43918">
    <property type="entry name" value="ACETYLCHOLINESTERASE"/>
    <property type="match status" value="1"/>
</dbReference>
<feature type="domain" description="DNA helicase Pif1-like DEAD-box helicase" evidence="6">
    <location>
        <begin position="1319"/>
        <end position="1450"/>
    </location>
</feature>
<dbReference type="Proteomes" id="UP001152797">
    <property type="component" value="Unassembled WGS sequence"/>
</dbReference>
<dbReference type="InterPro" id="IPR029058">
    <property type="entry name" value="AB_hydrolase_fold"/>
</dbReference>
<reference evidence="9" key="1">
    <citation type="submission" date="2022-10" db="EMBL/GenBank/DDBJ databases">
        <authorList>
            <person name="Chen Y."/>
            <person name="Dougan E. K."/>
            <person name="Chan C."/>
            <person name="Rhodes N."/>
            <person name="Thang M."/>
        </authorList>
    </citation>
    <scope>NUCLEOTIDE SEQUENCE</scope>
</reference>
<dbReference type="InterPro" id="IPR019826">
    <property type="entry name" value="Carboxylesterase_B_AS"/>
</dbReference>
<evidence type="ECO:0000313" key="10">
    <source>
        <dbReference type="EMBL" id="CAL4763024.1"/>
    </source>
</evidence>
<dbReference type="Pfam" id="PF05970">
    <property type="entry name" value="PIF1"/>
    <property type="match status" value="1"/>
</dbReference>
<comment type="similarity">
    <text evidence="1">Belongs to the type-B carboxylesterase/lipase family.</text>
</comment>
<dbReference type="GO" id="GO:0043139">
    <property type="term" value="F:5'-3' DNA helicase activity"/>
    <property type="evidence" value="ECO:0007669"/>
    <property type="project" value="UniProtKB-EC"/>
</dbReference>
<feature type="domain" description="DUF6570" evidence="8">
    <location>
        <begin position="91"/>
        <end position="226"/>
    </location>
</feature>
<evidence type="ECO:0000256" key="3">
    <source>
        <dbReference type="RuleBase" id="RU363044"/>
    </source>
</evidence>
<feature type="non-terminal residue" evidence="9">
    <location>
        <position position="2277"/>
    </location>
</feature>
<organism evidence="9">
    <name type="scientific">Cladocopium goreaui</name>
    <dbReference type="NCBI Taxonomy" id="2562237"/>
    <lineage>
        <taxon>Eukaryota</taxon>
        <taxon>Sar</taxon>
        <taxon>Alveolata</taxon>
        <taxon>Dinophyceae</taxon>
        <taxon>Suessiales</taxon>
        <taxon>Symbiodiniaceae</taxon>
        <taxon>Cladocopium</taxon>
    </lineage>
</organism>
<dbReference type="Gene3D" id="3.40.50.1820">
    <property type="entry name" value="alpha/beta hydrolase"/>
    <property type="match status" value="1"/>
</dbReference>
<keyword evidence="3" id="KW-0067">ATP-binding</keyword>
<dbReference type="InterPro" id="IPR025476">
    <property type="entry name" value="Helitron_helicase-like"/>
</dbReference>
<dbReference type="Gene3D" id="3.40.50.300">
    <property type="entry name" value="P-loop containing nucleotide triphosphate hydrolases"/>
    <property type="match status" value="1"/>
</dbReference>
<dbReference type="Pfam" id="PF20209">
    <property type="entry name" value="DUF6570"/>
    <property type="match status" value="1"/>
</dbReference>
<dbReference type="GO" id="GO:0005524">
    <property type="term" value="F:ATP binding"/>
    <property type="evidence" value="ECO:0007669"/>
    <property type="project" value="UniProtKB-KW"/>
</dbReference>
<feature type="domain" description="Helitron helicase-like" evidence="7">
    <location>
        <begin position="469"/>
        <end position="635"/>
    </location>
</feature>
<keyword evidence="3" id="KW-0347">Helicase</keyword>
<evidence type="ECO:0000256" key="1">
    <source>
        <dbReference type="ARBA" id="ARBA00005964"/>
    </source>
</evidence>
<dbReference type="Pfam" id="PF00135">
    <property type="entry name" value="COesterase"/>
    <property type="match status" value="1"/>
</dbReference>
<comment type="caution">
    <text evidence="9">The sequence shown here is derived from an EMBL/GenBank/DDBJ whole genome shotgun (WGS) entry which is preliminary data.</text>
</comment>
<dbReference type="SUPFAM" id="SSF53474">
    <property type="entry name" value="alpha/beta-Hydrolases"/>
    <property type="match status" value="1"/>
</dbReference>
<dbReference type="GO" id="GO:0052689">
    <property type="term" value="F:carboxylic ester hydrolase activity"/>
    <property type="evidence" value="ECO:0007669"/>
    <property type="project" value="TreeGrafter"/>
</dbReference>
<name>A0A9P1FJ03_9DINO</name>
<evidence type="ECO:0000259" key="6">
    <source>
        <dbReference type="Pfam" id="PF05970"/>
    </source>
</evidence>
<keyword evidence="3" id="KW-0227">DNA damage</keyword>
<sequence>MFLFLPITVPNKIGRSSDSFPVKSAYISFFLPVRVPGASFRLLLLPQDVWLLHLAPDAQETWKIATFDPTASLQCLACVPCARSFRKASPTLPPSALANNNLCLPAPEELQSLSFGEQLFIARGFAVRRLRTLTPSGDPEARQQGMLGTTSAIAFPQNAATIFSQLPVSAAQVSDYLSVFFTDALQSNLHFSKEFVVRRSAVHRALLWLTQHNPYYADITIDMSSLQDLPANGVPPAWAALAQVSQESLTREFGPVDASTAGGTDSAIHAAVLDPGVDHTDPLQLWNTALLACERYERHATSNAVSAAADVHVVQYALRSLASSSNHRSFEQDLIHQTRPAQSKEKLYVVVPHADEPLNSYDPFFWTACFPLQFPYGDGIDGQPRRTYLSDHDWGKLLLLRRDRPLQLHPRKDLDFISVLFSVLHRRRLLRAVRIRVQAPHFREQLPSFVNLQATDWTQVASTVGEHGSIPDALRSHDIPNAMKAILRCLQAVQGQIHCTDAARRMMRGELTSLITYFGCPSLFVTFNPADVLHPFTWRRGLTTPPTPLPQVQLDQHLLCALRDANLWRMVALDPTAAVEAFHLHVNIFLSTLLKVVPSAQQLPTDGIASIDGQGIFGPLSAAFGVIEPQQRGPHVLVQNFAAQLPLLEERLWAWINSIVVTSFEAIPPMFDLPRSTLENLRPLPYSDAQMKLMHPHYRPHLVAASDHWFAADPNNFLYAHDFIDCPFALDMPVQKPFVPWCLDYLATTIAPLHTDTASMLLYDLRASVLYSGLLHCCQPKTCYKGKIGKRGYCRLSFWHWLPLGFHVWERCHGIELCPKPLLGTKPPHIDAFQTERHHQFFGRMNPIILATCKCNHDISTLLRFPADYLQSPNPAALIRRRMAQNMSTLVFYVSCYTTKTQPHLASLWTLLHTATHKLQQDLGAAHAGMDHKARARSTLSKLLMSCQRRIHKSVQEMISYLLGYPEAYSTHSFHKLYFYHLAARLESSEPFDGSHLASVEAATPSSVLIFPEESIQACSDTNNHFRQPQFYTPSSDDYPFRGDDLQGWPLYFYAAGVTRIPTSKTTFKTPGNIPFLPQHPRATSLRQQVLTATAWKIPHLMGPRIPPVTEDANKRGLLLLLLFKPWVDLHQLLPSSVGCASWSEAFDTWFAGLLASLPSPSTRASPLSAEYWAQRTLHIINHIDNMGLSDPTTADRELRCNPDELHGVPDTTTVEHGPPPGQLDSDSDVSCDQTYDIDYGDLDPHDFPDEPPFPKTETTVFDRITAWIQDGRCSNTVGAINLKQAAYLLLVGAWLQATLNRAWGFTTALPPFQASLLLGGPGTGKTFITNCAADLLHFFLPSSTLQAAFTHRAARLVAGQTLHAALALPFDFSTASASAISSLGSQKDALIRLWHKVTTFFIDEVSMISNEILAFIDLRCRQIFNLHTTPWGGLALRLDGDFHQLPPIGASCLINPPRATQPDASTPTSASSPSLMHAAAGAALWRSISAVLILEESHRCRGPLQQLLQDLLSDQGISHESCQHLHHRLLQTADARMFQPKFHPSTCTVGVMRHTIRVCKTMQRAQQAAQSAGHRLVLAVAADRSSFGNRNVTLDPTLAQEAAAVHTLSATANLPGFLALYPGVQLCLETKLCPELGVVRGCTVIVDDIVLADTEPSLVVSSRPDIASTSFIVFATSIAPARANETSSSSPRLTHMRYKKGTAFRFGSSQAAKLRPVFVFLIPGGFTGTNWFQGSWYDAARFVVRNEALFISVGYRSGFLGHWAHEDLAKEAGDGAMGNYEAMDQRLALQWVQRNIQTFGGDPGRVTLLGHSSGAFSVQFHLLSPASRNLFAQGILEGTALDTGWYYADKDEAISFYRTLAKKLGCDETDQVKCLRQLPHEAFYNASEDQVHQDLEELKSLSKWSIAGKIAEAAWSALGFKGGIQSVGLKVGDLPITAPPLWPALPVSFVVDGSPRGLPAPPRQLYEAQQVNPAKVFLDHGTDEGTIFAGLMYAAYPWYKGPELTHAATDEIMTWAFNSSIIKIYPHGRGNMAPFYRMSRVISDSTFLCPHRRFAKAMSERYPNSVFYAETTFAGGEATENTNWLSALVHRDLEYFVGAWHMNQVKWIFGANDTLKICNSTKPGDTGFDPAPWLKEDEQMHQLVNCHYALFAHCGSPAATNSTCAQEVLKVHSCRVAASAGLLRPSPFLPFEAAAEKRFALTPLTSPSYVAPTAEENKLCAFWDAQKPTHFLTSACRSCAHAKHAKHAKEAHEKEIVVFRRGRRSLAKPHLGRITA</sequence>
<dbReference type="EMBL" id="CAMXCT030000221">
    <property type="protein sequence ID" value="CAL4763024.1"/>
    <property type="molecule type" value="Genomic_DNA"/>
</dbReference>
<keyword evidence="3" id="KW-0547">Nucleotide-binding</keyword>
<evidence type="ECO:0000313" key="11">
    <source>
        <dbReference type="Proteomes" id="UP001152797"/>
    </source>
</evidence>
<comment type="catalytic activity">
    <reaction evidence="3">
        <text>ATP + H2O = ADP + phosphate + H(+)</text>
        <dbReference type="Rhea" id="RHEA:13065"/>
        <dbReference type="ChEBI" id="CHEBI:15377"/>
        <dbReference type="ChEBI" id="CHEBI:15378"/>
        <dbReference type="ChEBI" id="CHEBI:30616"/>
        <dbReference type="ChEBI" id="CHEBI:43474"/>
        <dbReference type="ChEBI" id="CHEBI:456216"/>
        <dbReference type="EC" id="5.6.2.3"/>
    </reaction>
</comment>
<dbReference type="GO" id="GO:0006310">
    <property type="term" value="P:DNA recombination"/>
    <property type="evidence" value="ECO:0007669"/>
    <property type="project" value="UniProtKB-KW"/>
</dbReference>
<keyword evidence="3" id="KW-0234">DNA repair</keyword>
<comment type="cofactor">
    <cofactor evidence="3">
        <name>Mg(2+)</name>
        <dbReference type="ChEBI" id="CHEBI:18420"/>
    </cofactor>
</comment>
<proteinExistence type="inferred from homology"/>
<dbReference type="PROSITE" id="PS00122">
    <property type="entry name" value="CARBOXYLESTERASE_B_1"/>
    <property type="match status" value="1"/>
</dbReference>
<gene>
    <name evidence="9" type="ORF">C1SCF055_LOCUS3998</name>
</gene>
<evidence type="ECO:0000256" key="4">
    <source>
        <dbReference type="SAM" id="MobiDB-lite"/>
    </source>
</evidence>
<protein>
    <recommendedName>
        <fullName evidence="3">ATP-dependent DNA helicase</fullName>
        <ecNumber evidence="3">5.6.2.3</ecNumber>
    </recommendedName>
</protein>
<dbReference type="GO" id="GO:0000723">
    <property type="term" value="P:telomere maintenance"/>
    <property type="evidence" value="ECO:0007669"/>
    <property type="project" value="InterPro"/>
</dbReference>
<comment type="similarity">
    <text evidence="3">Belongs to the helicase family.</text>
</comment>
<accession>A0A9P1FJ03</accession>
<dbReference type="EMBL" id="CAMXCT010000221">
    <property type="protein sequence ID" value="CAI3975712.1"/>
    <property type="molecule type" value="Genomic_DNA"/>
</dbReference>
<feature type="domain" description="Carboxylesterase type B" evidence="5">
    <location>
        <begin position="1712"/>
        <end position="2107"/>
    </location>
</feature>
<dbReference type="OrthoDB" id="6846267at2759"/>
<dbReference type="InterPro" id="IPR010285">
    <property type="entry name" value="DNA_helicase_pif1-like_DEAD"/>
</dbReference>
<evidence type="ECO:0000259" key="8">
    <source>
        <dbReference type="Pfam" id="PF20209"/>
    </source>
</evidence>
<reference evidence="10 11" key="2">
    <citation type="submission" date="2024-05" db="EMBL/GenBank/DDBJ databases">
        <authorList>
            <person name="Chen Y."/>
            <person name="Shah S."/>
            <person name="Dougan E. K."/>
            <person name="Thang M."/>
            <person name="Chan C."/>
        </authorList>
    </citation>
    <scope>NUCLEOTIDE SEQUENCE [LARGE SCALE GENOMIC DNA]</scope>
</reference>
<dbReference type="InterPro" id="IPR002018">
    <property type="entry name" value="CarbesteraseB"/>
</dbReference>
<dbReference type="EC" id="5.6.2.3" evidence="3"/>
<evidence type="ECO:0000313" key="9">
    <source>
        <dbReference type="EMBL" id="CAI3975712.1"/>
    </source>
</evidence>
<dbReference type="GO" id="GO:0006281">
    <property type="term" value="P:DNA repair"/>
    <property type="evidence" value="ECO:0007669"/>
    <property type="project" value="UniProtKB-KW"/>
</dbReference>
<feature type="region of interest" description="Disordered" evidence="4">
    <location>
        <begin position="1202"/>
        <end position="1229"/>
    </location>
</feature>
<dbReference type="InterPro" id="IPR046700">
    <property type="entry name" value="DUF6570"/>
</dbReference>
<keyword evidence="2 3" id="KW-0378">Hydrolase</keyword>
<keyword evidence="3" id="KW-0233">DNA recombination</keyword>
<evidence type="ECO:0000256" key="2">
    <source>
        <dbReference type="ARBA" id="ARBA00022801"/>
    </source>
</evidence>
<dbReference type="PANTHER" id="PTHR43918:SF4">
    <property type="entry name" value="CARBOXYLIC ESTER HYDROLASE"/>
    <property type="match status" value="1"/>
</dbReference>
<evidence type="ECO:0000259" key="7">
    <source>
        <dbReference type="Pfam" id="PF14214"/>
    </source>
</evidence>
<dbReference type="InterPro" id="IPR050654">
    <property type="entry name" value="AChE-related_enzymes"/>
</dbReference>
<evidence type="ECO:0000259" key="5">
    <source>
        <dbReference type="Pfam" id="PF00135"/>
    </source>
</evidence>
<dbReference type="InterPro" id="IPR027417">
    <property type="entry name" value="P-loop_NTPase"/>
</dbReference>